<evidence type="ECO:0000313" key="1">
    <source>
        <dbReference type="EMBL" id="JAH20792.1"/>
    </source>
</evidence>
<reference evidence="1" key="2">
    <citation type="journal article" date="2015" name="Fish Shellfish Immunol.">
        <title>Early steps in the European eel (Anguilla anguilla)-Vibrio vulnificus interaction in the gills: Role of the RtxA13 toxin.</title>
        <authorList>
            <person name="Callol A."/>
            <person name="Pajuelo D."/>
            <person name="Ebbesson L."/>
            <person name="Teles M."/>
            <person name="MacKenzie S."/>
            <person name="Amaro C."/>
        </authorList>
    </citation>
    <scope>NUCLEOTIDE SEQUENCE</scope>
</reference>
<name>A0A0E9QWH0_ANGAN</name>
<organism evidence="1">
    <name type="scientific">Anguilla anguilla</name>
    <name type="common">European freshwater eel</name>
    <name type="synonym">Muraena anguilla</name>
    <dbReference type="NCBI Taxonomy" id="7936"/>
    <lineage>
        <taxon>Eukaryota</taxon>
        <taxon>Metazoa</taxon>
        <taxon>Chordata</taxon>
        <taxon>Craniata</taxon>
        <taxon>Vertebrata</taxon>
        <taxon>Euteleostomi</taxon>
        <taxon>Actinopterygii</taxon>
        <taxon>Neopterygii</taxon>
        <taxon>Teleostei</taxon>
        <taxon>Anguilliformes</taxon>
        <taxon>Anguillidae</taxon>
        <taxon>Anguilla</taxon>
    </lineage>
</organism>
<proteinExistence type="predicted"/>
<accession>A0A0E9QWH0</accession>
<dbReference type="EMBL" id="GBXM01087785">
    <property type="protein sequence ID" value="JAH20792.1"/>
    <property type="molecule type" value="Transcribed_RNA"/>
</dbReference>
<reference evidence="1" key="1">
    <citation type="submission" date="2014-11" db="EMBL/GenBank/DDBJ databases">
        <authorList>
            <person name="Amaro Gonzalez C."/>
        </authorList>
    </citation>
    <scope>NUCLEOTIDE SEQUENCE</scope>
</reference>
<protein>
    <submittedName>
        <fullName evidence="1">Uncharacterized protein</fullName>
    </submittedName>
</protein>
<sequence>MHNFKTFCSRHS</sequence>